<dbReference type="Pfam" id="PF07985">
    <property type="entry name" value="SRR1"/>
    <property type="match status" value="1"/>
</dbReference>
<evidence type="ECO:0000313" key="3">
    <source>
        <dbReference type="EMBL" id="EME30997.1"/>
    </source>
</evidence>
<accession>M2XLF0</accession>
<evidence type="ECO:0000256" key="1">
    <source>
        <dbReference type="ARBA" id="ARBA00009856"/>
    </source>
</evidence>
<dbReference type="GO" id="GO:0005737">
    <property type="term" value="C:cytoplasm"/>
    <property type="evidence" value="ECO:0007669"/>
    <property type="project" value="TreeGrafter"/>
</dbReference>
<sequence>MNCEKDSASCWTVVMRQRRRKNVSSSRHSESSRGSAIVCPSDANFKKNDRDSTELRLQEVDHDTVSSPFGNLERSDYSDVVRELLCEVSRLKEQVQDSKWWHELLKLLFSHGLVCLDGPSNVFGYWKSSVEQQAYSRKRVGKLICYGLGSFENSAISRYQLALAKLLQECCVANVKTDHCGSWYSCSSVYDPVMSAVDIELCTLLGFVQAEPTFQLSSKHVSCERLKPISVVMEEDFCKLFFMPHCGRSLYNTVLKENWTRNRLHKVIILGNSFSFYQTFGSMVDVDSYLGLASRWMKELKCSNAQFSPLYEAFNDLSVHIFPTENLPPENDQVWTTAHKEITLD</sequence>
<dbReference type="Gramene" id="EME30997">
    <property type="protein sequence ID" value="EME30997"/>
    <property type="gene ID" value="Gasu_17590"/>
</dbReference>
<dbReference type="InterPro" id="IPR012942">
    <property type="entry name" value="SRR1-like"/>
</dbReference>
<dbReference type="GeneID" id="17089686"/>
<evidence type="ECO:0000259" key="2">
    <source>
        <dbReference type="Pfam" id="PF07985"/>
    </source>
</evidence>
<dbReference type="PANTHER" id="PTHR28626">
    <property type="entry name" value="SRR1-LIKE PROTEIN"/>
    <property type="match status" value="1"/>
</dbReference>
<dbReference type="eggNOG" id="KOG3131">
    <property type="taxonomic scope" value="Eukaryota"/>
</dbReference>
<dbReference type="OrthoDB" id="551431at2759"/>
<dbReference type="Proteomes" id="UP000030680">
    <property type="component" value="Unassembled WGS sequence"/>
</dbReference>
<protein>
    <recommendedName>
        <fullName evidence="2">SRR1-like domain-containing protein</fullName>
    </recommendedName>
</protein>
<name>M2XLF0_GALSU</name>
<dbReference type="RefSeq" id="XP_005707517.1">
    <property type="nucleotide sequence ID" value="XM_005707460.1"/>
</dbReference>
<keyword evidence="4" id="KW-1185">Reference proteome</keyword>
<dbReference type="InterPro" id="IPR040044">
    <property type="entry name" value="SRR1L"/>
</dbReference>
<reference evidence="4" key="1">
    <citation type="journal article" date="2013" name="Science">
        <title>Gene transfer from bacteria and archaea facilitated evolution of an extremophilic eukaryote.</title>
        <authorList>
            <person name="Schonknecht G."/>
            <person name="Chen W.H."/>
            <person name="Ternes C.M."/>
            <person name="Barbier G.G."/>
            <person name="Shrestha R.P."/>
            <person name="Stanke M."/>
            <person name="Brautigam A."/>
            <person name="Baker B.J."/>
            <person name="Banfield J.F."/>
            <person name="Garavito R.M."/>
            <person name="Carr K."/>
            <person name="Wilkerson C."/>
            <person name="Rensing S.A."/>
            <person name="Gagneul D."/>
            <person name="Dickenson N.E."/>
            <person name="Oesterhelt C."/>
            <person name="Lercher M.J."/>
            <person name="Weber A.P."/>
        </authorList>
    </citation>
    <scope>NUCLEOTIDE SEQUENCE [LARGE SCALE GENOMIC DNA]</scope>
    <source>
        <strain evidence="4">074W</strain>
    </source>
</reference>
<evidence type="ECO:0000313" key="4">
    <source>
        <dbReference type="Proteomes" id="UP000030680"/>
    </source>
</evidence>
<dbReference type="GO" id="GO:0005634">
    <property type="term" value="C:nucleus"/>
    <property type="evidence" value="ECO:0007669"/>
    <property type="project" value="TreeGrafter"/>
</dbReference>
<dbReference type="KEGG" id="gsl:Gasu_17590"/>
<gene>
    <name evidence="3" type="ORF">Gasu_17590</name>
</gene>
<dbReference type="PANTHER" id="PTHR28626:SF3">
    <property type="entry name" value="SRR1-LIKE PROTEIN"/>
    <property type="match status" value="1"/>
</dbReference>
<organism evidence="3 4">
    <name type="scientific">Galdieria sulphuraria</name>
    <name type="common">Red alga</name>
    <dbReference type="NCBI Taxonomy" id="130081"/>
    <lineage>
        <taxon>Eukaryota</taxon>
        <taxon>Rhodophyta</taxon>
        <taxon>Bangiophyceae</taxon>
        <taxon>Galdieriales</taxon>
        <taxon>Galdieriaceae</taxon>
        <taxon>Galdieria</taxon>
    </lineage>
</organism>
<proteinExistence type="inferred from homology"/>
<comment type="similarity">
    <text evidence="1">Belongs to the SRR1 family.</text>
</comment>
<feature type="domain" description="SRR1-like" evidence="2">
    <location>
        <begin position="128"/>
        <end position="321"/>
    </location>
</feature>
<dbReference type="AlphaFoldDB" id="M2XLF0"/>
<dbReference type="EMBL" id="KB454495">
    <property type="protein sequence ID" value="EME30997.1"/>
    <property type="molecule type" value="Genomic_DNA"/>
</dbReference>